<evidence type="ECO:0000313" key="6">
    <source>
        <dbReference type="Proteomes" id="UP000606044"/>
    </source>
</evidence>
<evidence type="ECO:0000259" key="3">
    <source>
        <dbReference type="Pfam" id="PF04773"/>
    </source>
</evidence>
<proteinExistence type="predicted"/>
<dbReference type="InterPro" id="IPR006860">
    <property type="entry name" value="FecR"/>
</dbReference>
<dbReference type="PANTHER" id="PTHR30273:SF2">
    <property type="entry name" value="PROTEIN FECR"/>
    <property type="match status" value="1"/>
</dbReference>
<dbReference type="PANTHER" id="PTHR30273">
    <property type="entry name" value="PERIPLASMIC SIGNAL SENSOR AND SIGMA FACTOR ACTIVATOR FECR-RELATED"/>
    <property type="match status" value="1"/>
</dbReference>
<evidence type="ECO:0000259" key="4">
    <source>
        <dbReference type="Pfam" id="PF16220"/>
    </source>
</evidence>
<keyword evidence="2" id="KW-0812">Transmembrane</keyword>
<keyword evidence="6" id="KW-1185">Reference proteome</keyword>
<dbReference type="AlphaFoldDB" id="A0A917BYJ6"/>
<feature type="region of interest" description="Disordered" evidence="1">
    <location>
        <begin position="85"/>
        <end position="108"/>
    </location>
</feature>
<evidence type="ECO:0000256" key="2">
    <source>
        <dbReference type="SAM" id="Phobius"/>
    </source>
</evidence>
<sequence>MFELGGYAKSEHERLEEATGWILRLQNAPANSLLRAQFDDWIAASPANRAAWQDANVTWRLLGAFQQADERPLASEQVVAEAFAPATAPSGSGGQPRRQQQGRAGRATRGRRATIVAAALAAGLAIWIVAPALLLSLRADHLTHAGQNQQINLADGSTVDLGGSSAISTQLTDGQRQVTLLSGQAFFDVRTDKARPFIVDVAGIEVKVTGTAFDVQATSTTTTVALLHGSIEAVVERGTEPAIHLRPGQMLTLDRTAGTISVSEVPAEDIGSWRQGRIFIADASVGEAVELLQRYHQAWITIPDRALAQRRVSGLFDLKDVDAALSGLVEPFGGKVRQLTPLTRVISRW</sequence>
<dbReference type="InterPro" id="IPR012373">
    <property type="entry name" value="Ferrdict_sens_TM"/>
</dbReference>
<dbReference type="GO" id="GO:0016989">
    <property type="term" value="F:sigma factor antagonist activity"/>
    <property type="evidence" value="ECO:0007669"/>
    <property type="project" value="TreeGrafter"/>
</dbReference>
<feature type="transmembrane region" description="Helical" evidence="2">
    <location>
        <begin position="113"/>
        <end position="134"/>
    </location>
</feature>
<dbReference type="EMBL" id="BMCT01000003">
    <property type="protein sequence ID" value="GGF63787.1"/>
    <property type="molecule type" value="Genomic_DNA"/>
</dbReference>
<organism evidence="5 6">
    <name type="scientific">Azorhizobium oxalatiphilum</name>
    <dbReference type="NCBI Taxonomy" id="980631"/>
    <lineage>
        <taxon>Bacteria</taxon>
        <taxon>Pseudomonadati</taxon>
        <taxon>Pseudomonadota</taxon>
        <taxon>Alphaproteobacteria</taxon>
        <taxon>Hyphomicrobiales</taxon>
        <taxon>Xanthobacteraceae</taxon>
        <taxon>Azorhizobium</taxon>
    </lineage>
</organism>
<reference evidence="5" key="2">
    <citation type="submission" date="2020-09" db="EMBL/GenBank/DDBJ databases">
        <authorList>
            <person name="Sun Q."/>
            <person name="Sedlacek I."/>
        </authorList>
    </citation>
    <scope>NUCLEOTIDE SEQUENCE</scope>
    <source>
        <strain evidence="5">CCM 7897</strain>
    </source>
</reference>
<evidence type="ECO:0000313" key="5">
    <source>
        <dbReference type="EMBL" id="GGF63787.1"/>
    </source>
</evidence>
<dbReference type="Proteomes" id="UP000606044">
    <property type="component" value="Unassembled WGS sequence"/>
</dbReference>
<keyword evidence="2" id="KW-1133">Transmembrane helix</keyword>
<protein>
    <submittedName>
        <fullName evidence="5">Iron dicitrate transporter FecR</fullName>
    </submittedName>
</protein>
<accession>A0A917BYJ6</accession>
<dbReference type="Pfam" id="PF04773">
    <property type="entry name" value="FecR"/>
    <property type="match status" value="1"/>
</dbReference>
<dbReference type="Pfam" id="PF16220">
    <property type="entry name" value="DUF4880"/>
    <property type="match status" value="1"/>
</dbReference>
<reference evidence="5" key="1">
    <citation type="journal article" date="2014" name="Int. J. Syst. Evol. Microbiol.">
        <title>Complete genome sequence of Corynebacterium casei LMG S-19264T (=DSM 44701T), isolated from a smear-ripened cheese.</title>
        <authorList>
            <consortium name="US DOE Joint Genome Institute (JGI-PGF)"/>
            <person name="Walter F."/>
            <person name="Albersmeier A."/>
            <person name="Kalinowski J."/>
            <person name="Ruckert C."/>
        </authorList>
    </citation>
    <scope>NUCLEOTIDE SEQUENCE</scope>
    <source>
        <strain evidence="5">CCM 7897</strain>
    </source>
</reference>
<comment type="caution">
    <text evidence="5">The sequence shown here is derived from an EMBL/GenBank/DDBJ whole genome shotgun (WGS) entry which is preliminary data.</text>
</comment>
<evidence type="ECO:0000256" key="1">
    <source>
        <dbReference type="SAM" id="MobiDB-lite"/>
    </source>
</evidence>
<gene>
    <name evidence="5" type="primary">fecR</name>
    <name evidence="5" type="ORF">GCM10007301_24480</name>
</gene>
<dbReference type="PIRSF" id="PIRSF018266">
    <property type="entry name" value="FecR"/>
    <property type="match status" value="1"/>
</dbReference>
<feature type="compositionally biased region" description="Low complexity" evidence="1">
    <location>
        <begin position="95"/>
        <end position="105"/>
    </location>
</feature>
<dbReference type="InterPro" id="IPR032623">
    <property type="entry name" value="FecR_N"/>
</dbReference>
<dbReference type="RefSeq" id="WP_188578903.1">
    <property type="nucleotide sequence ID" value="NZ_BMCT01000003.1"/>
</dbReference>
<name>A0A917BYJ6_9HYPH</name>
<feature type="domain" description="FecR N-terminal" evidence="4">
    <location>
        <begin position="16"/>
        <end position="55"/>
    </location>
</feature>
<dbReference type="Gene3D" id="2.60.120.1440">
    <property type="match status" value="1"/>
</dbReference>
<keyword evidence="2" id="KW-0472">Membrane</keyword>
<feature type="domain" description="FecR protein" evidence="3">
    <location>
        <begin position="141"/>
        <end position="232"/>
    </location>
</feature>